<dbReference type="EMBL" id="BMPQ01000001">
    <property type="protein sequence ID" value="GGK46798.1"/>
    <property type="molecule type" value="Genomic_DNA"/>
</dbReference>
<dbReference type="AlphaFoldDB" id="A0A917QEJ2"/>
<feature type="domain" description="HTH luxR-type" evidence="3">
    <location>
        <begin position="916"/>
        <end position="981"/>
    </location>
</feature>
<reference evidence="4" key="2">
    <citation type="submission" date="2020-09" db="EMBL/GenBank/DDBJ databases">
        <authorList>
            <person name="Sun Q."/>
            <person name="Ohkuma M."/>
        </authorList>
    </citation>
    <scope>NUCLEOTIDE SEQUENCE</scope>
    <source>
        <strain evidence="4">JCM 3035</strain>
    </source>
</reference>
<dbReference type="RefSeq" id="WP_246567200.1">
    <property type="nucleotide sequence ID" value="NZ_BMPQ01000001.1"/>
</dbReference>
<evidence type="ECO:0000259" key="3">
    <source>
        <dbReference type="PROSITE" id="PS50043"/>
    </source>
</evidence>
<gene>
    <name evidence="4" type="ORF">GCM10010094_03450</name>
</gene>
<dbReference type="Pfam" id="PF13191">
    <property type="entry name" value="AAA_16"/>
    <property type="match status" value="1"/>
</dbReference>
<proteinExistence type="predicted"/>
<keyword evidence="2" id="KW-0067">ATP-binding</keyword>
<sequence length="986" mass="106086">MMTVAYDAPAVRADSEPFVSRSAEVDRLDAVLERLAEDGPSVVDITGEAGIGKSRLLTEFGVRAWRRGMTVLRGQATEYERHSPFQPFADAFAWVGRRDLEAVPELRELPAMLRGGFEEASSGRWTGDRFGLYQETAAVLGRVRGTGLVVLLDDLHWADAASLELLDHLIRHPLRAPVLLVVARRDRQTPKVLTTALTRGVDTGAVLRIALGPLGERDCVEELARDLPPRRAAEIYAASEGNPLYFLTLLQAHRGARLPLMPSPPLSTPAEGPTGNGPRTGLEALLLDELSSLEPLERRILDATAVLGDHATPEMLGAITAVPVSEVVEALHQVMKRDLMRPDHGRRRLVLRHPVVRALVHDSIAPWQREQLHRQTAAELARVGAPLLEQAHHVEQSLNGWDPQAAALLTEAAEETAMTAPASCAHWSGAVLRVLPDEPQHLGTRRDLMLLRARTLGVTGALRESRDLLHEVIGLLGPDDDGDAVRTSAVAQCALMERYLGRYQEAEALLRRELARTPGPSPSQQVELGAEVVSCALFGSRFPGAREELARTLATAGALGDPVGEAGVLALAAMCEAYEGDMDAALKYAESAGAMTDALTGDDLSSLSEPLARLGWSELFLERFAEAERHADRGLEVVRRTGQLHMLPHLLLCKAYAHLNTCRITTALEFAEEAVDVARALGIGELTGFALAIRALVLMQAGDRSALATAEEAVDAVGAGDSWWATVSRCVLAQVVLTVTGDPHRARDLMLRAGDGKDLARLQPSLRPTHVEVLVSAALATGRTSEAKHYAERAAEEAEQLGLPVQRGAALRALAQLDAHRGDPAAAARKYVRAAQESARSGAKLREAQSLLLGAPHVKAAGVPHRAADMWRRGRRLALEGGARLLVGFADMLRPAVLEPAKGRAARPGPAEKEVLVADLTTLTARQREIADLVGEGLSTQAIASRFHLSPRTVESHIAAVYRKTGVTSRAALASLMARDRAAGQA</sequence>
<dbReference type="InterPro" id="IPR041664">
    <property type="entry name" value="AAA_16"/>
</dbReference>
<comment type="caution">
    <text evidence="4">The sequence shown here is derived from an EMBL/GenBank/DDBJ whole genome shotgun (WGS) entry which is preliminary data.</text>
</comment>
<dbReference type="GO" id="GO:0003677">
    <property type="term" value="F:DNA binding"/>
    <property type="evidence" value="ECO:0007669"/>
    <property type="project" value="InterPro"/>
</dbReference>
<dbReference type="InterPro" id="IPR027417">
    <property type="entry name" value="P-loop_NTPase"/>
</dbReference>
<dbReference type="GO" id="GO:0005524">
    <property type="term" value="F:ATP binding"/>
    <property type="evidence" value="ECO:0007669"/>
    <property type="project" value="UniProtKB-KW"/>
</dbReference>
<dbReference type="SUPFAM" id="SSF52540">
    <property type="entry name" value="P-loop containing nucleoside triphosphate hydrolases"/>
    <property type="match status" value="1"/>
</dbReference>
<dbReference type="InterPro" id="IPR036388">
    <property type="entry name" value="WH-like_DNA-bd_sf"/>
</dbReference>
<organism evidence="4 5">
    <name type="scientific">Streptomyces flaveus</name>
    <dbReference type="NCBI Taxonomy" id="66370"/>
    <lineage>
        <taxon>Bacteria</taxon>
        <taxon>Bacillati</taxon>
        <taxon>Actinomycetota</taxon>
        <taxon>Actinomycetes</taxon>
        <taxon>Kitasatosporales</taxon>
        <taxon>Streptomycetaceae</taxon>
        <taxon>Streptomyces</taxon>
        <taxon>Streptomyces aurantiacus group</taxon>
    </lineage>
</organism>
<dbReference type="SMART" id="SM00421">
    <property type="entry name" value="HTH_LUXR"/>
    <property type="match status" value="1"/>
</dbReference>
<dbReference type="Proteomes" id="UP000637788">
    <property type="component" value="Unassembled WGS sequence"/>
</dbReference>
<evidence type="ECO:0000256" key="2">
    <source>
        <dbReference type="ARBA" id="ARBA00022840"/>
    </source>
</evidence>
<dbReference type="Pfam" id="PF00196">
    <property type="entry name" value="GerE"/>
    <property type="match status" value="1"/>
</dbReference>
<evidence type="ECO:0000313" key="4">
    <source>
        <dbReference type="EMBL" id="GGK46798.1"/>
    </source>
</evidence>
<accession>A0A917QEJ2</accession>
<name>A0A917QEJ2_9ACTN</name>
<dbReference type="InterPro" id="IPR016032">
    <property type="entry name" value="Sig_transdc_resp-reg_C-effctor"/>
</dbReference>
<dbReference type="Gene3D" id="1.10.10.10">
    <property type="entry name" value="Winged helix-like DNA-binding domain superfamily/Winged helix DNA-binding domain"/>
    <property type="match status" value="1"/>
</dbReference>
<dbReference type="PROSITE" id="PS00622">
    <property type="entry name" value="HTH_LUXR_1"/>
    <property type="match status" value="1"/>
</dbReference>
<dbReference type="PANTHER" id="PTHR16305">
    <property type="entry name" value="TESTICULAR SOLUBLE ADENYLYL CYCLASE"/>
    <property type="match status" value="1"/>
</dbReference>
<reference evidence="4" key="1">
    <citation type="journal article" date="2014" name="Int. J. Syst. Evol. Microbiol.">
        <title>Complete genome sequence of Corynebacterium casei LMG S-19264T (=DSM 44701T), isolated from a smear-ripened cheese.</title>
        <authorList>
            <consortium name="US DOE Joint Genome Institute (JGI-PGF)"/>
            <person name="Walter F."/>
            <person name="Albersmeier A."/>
            <person name="Kalinowski J."/>
            <person name="Ruckert C."/>
        </authorList>
    </citation>
    <scope>NUCLEOTIDE SEQUENCE</scope>
    <source>
        <strain evidence="4">JCM 3035</strain>
    </source>
</reference>
<evidence type="ECO:0000256" key="1">
    <source>
        <dbReference type="ARBA" id="ARBA00022741"/>
    </source>
</evidence>
<dbReference type="InterPro" id="IPR000792">
    <property type="entry name" value="Tscrpt_reg_LuxR_C"/>
</dbReference>
<dbReference type="GO" id="GO:0006355">
    <property type="term" value="P:regulation of DNA-templated transcription"/>
    <property type="evidence" value="ECO:0007669"/>
    <property type="project" value="InterPro"/>
</dbReference>
<dbReference type="PANTHER" id="PTHR16305:SF35">
    <property type="entry name" value="TRANSCRIPTIONAL ACTIVATOR DOMAIN"/>
    <property type="match status" value="1"/>
</dbReference>
<dbReference type="PRINTS" id="PR00038">
    <property type="entry name" value="HTHLUXR"/>
</dbReference>
<dbReference type="CDD" id="cd06170">
    <property type="entry name" value="LuxR_C_like"/>
    <property type="match status" value="1"/>
</dbReference>
<dbReference type="Gene3D" id="1.25.40.10">
    <property type="entry name" value="Tetratricopeptide repeat domain"/>
    <property type="match status" value="1"/>
</dbReference>
<dbReference type="PROSITE" id="PS50043">
    <property type="entry name" value="HTH_LUXR_2"/>
    <property type="match status" value="1"/>
</dbReference>
<dbReference type="GO" id="GO:0005737">
    <property type="term" value="C:cytoplasm"/>
    <property type="evidence" value="ECO:0007669"/>
    <property type="project" value="TreeGrafter"/>
</dbReference>
<dbReference type="InterPro" id="IPR011990">
    <property type="entry name" value="TPR-like_helical_dom_sf"/>
</dbReference>
<dbReference type="SUPFAM" id="SSF46894">
    <property type="entry name" value="C-terminal effector domain of the bipartite response regulators"/>
    <property type="match status" value="1"/>
</dbReference>
<protein>
    <submittedName>
        <fullName evidence="4">Helix-turn-helix transcriptional regulator</fullName>
    </submittedName>
</protein>
<keyword evidence="5" id="KW-1185">Reference proteome</keyword>
<evidence type="ECO:0000313" key="5">
    <source>
        <dbReference type="Proteomes" id="UP000637788"/>
    </source>
</evidence>
<dbReference type="SUPFAM" id="SSF48452">
    <property type="entry name" value="TPR-like"/>
    <property type="match status" value="2"/>
</dbReference>
<keyword evidence="1" id="KW-0547">Nucleotide-binding</keyword>
<dbReference type="GO" id="GO:0004016">
    <property type="term" value="F:adenylate cyclase activity"/>
    <property type="evidence" value="ECO:0007669"/>
    <property type="project" value="TreeGrafter"/>
</dbReference>